<dbReference type="AlphaFoldDB" id="A0A2R6WLW1"/>
<organism evidence="1 2">
    <name type="scientific">Marchantia polymorpha</name>
    <name type="common">Common liverwort</name>
    <name type="synonym">Marchantia aquatica</name>
    <dbReference type="NCBI Taxonomy" id="3197"/>
    <lineage>
        <taxon>Eukaryota</taxon>
        <taxon>Viridiplantae</taxon>
        <taxon>Streptophyta</taxon>
        <taxon>Embryophyta</taxon>
        <taxon>Marchantiophyta</taxon>
        <taxon>Marchantiopsida</taxon>
        <taxon>Marchantiidae</taxon>
        <taxon>Marchantiales</taxon>
        <taxon>Marchantiaceae</taxon>
        <taxon>Marchantia</taxon>
    </lineage>
</organism>
<protein>
    <submittedName>
        <fullName evidence="1">Uncharacterized protein</fullName>
    </submittedName>
</protein>
<evidence type="ECO:0000313" key="1">
    <source>
        <dbReference type="EMBL" id="PTQ34812.1"/>
    </source>
</evidence>
<sequence>MLEEHSEIRERHPPARGPFKEGKISLWDCDPISELFCGASFRLTVRLYPWFEPSSRILNPGGCGRFFNRAFAQHGLHLNQRSRTSWRFTDKSQGFGVFHVGANIPVENALVWERNCAEISQRKCAAFGPEIYKLTCCQTRISSFACHSLSTKGRKHNFGIGRPALYFLYPSRCRTASSRSQWV</sequence>
<evidence type="ECO:0000313" key="2">
    <source>
        <dbReference type="Proteomes" id="UP000244005"/>
    </source>
</evidence>
<reference evidence="2" key="1">
    <citation type="journal article" date="2017" name="Cell">
        <title>Insights into land plant evolution garnered from the Marchantia polymorpha genome.</title>
        <authorList>
            <person name="Bowman J.L."/>
            <person name="Kohchi T."/>
            <person name="Yamato K.T."/>
            <person name="Jenkins J."/>
            <person name="Shu S."/>
            <person name="Ishizaki K."/>
            <person name="Yamaoka S."/>
            <person name="Nishihama R."/>
            <person name="Nakamura Y."/>
            <person name="Berger F."/>
            <person name="Adam C."/>
            <person name="Aki S.S."/>
            <person name="Althoff F."/>
            <person name="Araki T."/>
            <person name="Arteaga-Vazquez M.A."/>
            <person name="Balasubrmanian S."/>
            <person name="Barry K."/>
            <person name="Bauer D."/>
            <person name="Boehm C.R."/>
            <person name="Briginshaw L."/>
            <person name="Caballero-Perez J."/>
            <person name="Catarino B."/>
            <person name="Chen F."/>
            <person name="Chiyoda S."/>
            <person name="Chovatia M."/>
            <person name="Davies K.M."/>
            <person name="Delmans M."/>
            <person name="Demura T."/>
            <person name="Dierschke T."/>
            <person name="Dolan L."/>
            <person name="Dorantes-Acosta A.E."/>
            <person name="Eklund D.M."/>
            <person name="Florent S.N."/>
            <person name="Flores-Sandoval E."/>
            <person name="Fujiyama A."/>
            <person name="Fukuzawa H."/>
            <person name="Galik B."/>
            <person name="Grimanelli D."/>
            <person name="Grimwood J."/>
            <person name="Grossniklaus U."/>
            <person name="Hamada T."/>
            <person name="Haseloff J."/>
            <person name="Hetherington A.J."/>
            <person name="Higo A."/>
            <person name="Hirakawa Y."/>
            <person name="Hundley H.N."/>
            <person name="Ikeda Y."/>
            <person name="Inoue K."/>
            <person name="Inoue S.I."/>
            <person name="Ishida S."/>
            <person name="Jia Q."/>
            <person name="Kakita M."/>
            <person name="Kanazawa T."/>
            <person name="Kawai Y."/>
            <person name="Kawashima T."/>
            <person name="Kennedy M."/>
            <person name="Kinose K."/>
            <person name="Kinoshita T."/>
            <person name="Kohara Y."/>
            <person name="Koide E."/>
            <person name="Komatsu K."/>
            <person name="Kopischke S."/>
            <person name="Kubo M."/>
            <person name="Kyozuka J."/>
            <person name="Lagercrantz U."/>
            <person name="Lin S.S."/>
            <person name="Lindquist E."/>
            <person name="Lipzen A.M."/>
            <person name="Lu C.W."/>
            <person name="De Luna E."/>
            <person name="Martienssen R.A."/>
            <person name="Minamino N."/>
            <person name="Mizutani M."/>
            <person name="Mizutani M."/>
            <person name="Mochizuki N."/>
            <person name="Monte I."/>
            <person name="Mosher R."/>
            <person name="Nagasaki H."/>
            <person name="Nakagami H."/>
            <person name="Naramoto S."/>
            <person name="Nishitani K."/>
            <person name="Ohtani M."/>
            <person name="Okamoto T."/>
            <person name="Okumura M."/>
            <person name="Phillips J."/>
            <person name="Pollak B."/>
            <person name="Reinders A."/>
            <person name="Rovekamp M."/>
            <person name="Sano R."/>
            <person name="Sawa S."/>
            <person name="Schmid M.W."/>
            <person name="Shirakawa M."/>
            <person name="Solano R."/>
            <person name="Spunde A."/>
            <person name="Suetsugu N."/>
            <person name="Sugano S."/>
            <person name="Sugiyama A."/>
            <person name="Sun R."/>
            <person name="Suzuki Y."/>
            <person name="Takenaka M."/>
            <person name="Takezawa D."/>
            <person name="Tomogane H."/>
            <person name="Tsuzuki M."/>
            <person name="Ueda T."/>
            <person name="Umeda M."/>
            <person name="Ward J.M."/>
            <person name="Watanabe Y."/>
            <person name="Yazaki K."/>
            <person name="Yokoyama R."/>
            <person name="Yoshitake Y."/>
            <person name="Yotsui I."/>
            <person name="Zachgo S."/>
            <person name="Schmutz J."/>
        </authorList>
    </citation>
    <scope>NUCLEOTIDE SEQUENCE [LARGE SCALE GENOMIC DNA]</scope>
    <source>
        <strain evidence="2">Tak-1</strain>
    </source>
</reference>
<accession>A0A2R6WLW1</accession>
<keyword evidence="2" id="KW-1185">Reference proteome</keyword>
<proteinExistence type="predicted"/>
<gene>
    <name evidence="1" type="ORF">MARPO_0076s0052</name>
</gene>
<dbReference type="Proteomes" id="UP000244005">
    <property type="component" value="Unassembled WGS sequence"/>
</dbReference>
<dbReference type="EMBL" id="KZ772748">
    <property type="protein sequence ID" value="PTQ34812.1"/>
    <property type="molecule type" value="Genomic_DNA"/>
</dbReference>
<name>A0A2R6WLW1_MARPO</name>